<gene>
    <name evidence="1" type="ORF">CFRA_08870</name>
</gene>
<evidence type="ECO:0000313" key="2">
    <source>
        <dbReference type="Proteomes" id="UP000185434"/>
    </source>
</evidence>
<dbReference type="AlphaFoldDB" id="A0A1L7CU05"/>
<dbReference type="RefSeq" id="WP_075664333.1">
    <property type="nucleotide sequence ID" value="NZ_CP009247.1"/>
</dbReference>
<name>A0A1L7CU05_9CORY</name>
<organism evidence="1 2">
    <name type="scientific">Corynebacterium frankenforstense DSM 45800</name>
    <dbReference type="NCBI Taxonomy" id="1437875"/>
    <lineage>
        <taxon>Bacteria</taxon>
        <taxon>Bacillati</taxon>
        <taxon>Actinomycetota</taxon>
        <taxon>Actinomycetes</taxon>
        <taxon>Mycobacteriales</taxon>
        <taxon>Corynebacteriaceae</taxon>
        <taxon>Corynebacterium</taxon>
    </lineage>
</organism>
<reference evidence="1 2" key="1">
    <citation type="submission" date="2014-08" db="EMBL/GenBank/DDBJ databases">
        <title>Complete genome sequence of Corynebacterium frankenforstense ST18(T) (=DSM 45800(T)), isolated from raw cow milk.</title>
        <authorList>
            <person name="Ruckert C."/>
            <person name="Albersmeier A."/>
            <person name="Winkler A."/>
            <person name="Lipski A."/>
            <person name="Kalinowski J."/>
        </authorList>
    </citation>
    <scope>NUCLEOTIDE SEQUENCE [LARGE SCALE GENOMIC DNA]</scope>
    <source>
        <strain evidence="1 2">ST18</strain>
    </source>
</reference>
<sequence>MATLAWPGFDGPVSGSVPELAELWLSRCTDRPLSSLSPALDPAHLPEAVAPGSPVALRWLSGFPVPLDASVVEVSTFRGVGKVKLRAIVECLVQEAVDAGGAA</sequence>
<evidence type="ECO:0000313" key="1">
    <source>
        <dbReference type="EMBL" id="APT89343.1"/>
    </source>
</evidence>
<keyword evidence="2" id="KW-1185">Reference proteome</keyword>
<accession>A0A1L7CU05</accession>
<dbReference type="OrthoDB" id="3928741at2"/>
<proteinExistence type="predicted"/>
<dbReference type="Proteomes" id="UP000185434">
    <property type="component" value="Chromosome"/>
</dbReference>
<protein>
    <submittedName>
        <fullName evidence="1">Uncharacterized protein</fullName>
    </submittedName>
</protein>
<dbReference type="EMBL" id="CP009247">
    <property type="protein sequence ID" value="APT89343.1"/>
    <property type="molecule type" value="Genomic_DNA"/>
</dbReference>
<dbReference type="KEGG" id="cfk:CFRA_08870"/>